<dbReference type="Gramene" id="Jr16_22320_p1">
    <property type="protein sequence ID" value="cds.Jr16_22320_p1"/>
    <property type="gene ID" value="Jr16_22320"/>
</dbReference>
<evidence type="ECO:0000256" key="5">
    <source>
        <dbReference type="ARBA" id="ARBA00022737"/>
    </source>
</evidence>
<feature type="chain" id="PRO_5032809859" description="Malectin-like domain-containing protein" evidence="8">
    <location>
        <begin position="39"/>
        <end position="533"/>
    </location>
</feature>
<feature type="signal peptide" evidence="8">
    <location>
        <begin position="1"/>
        <end position="38"/>
    </location>
</feature>
<evidence type="ECO:0000313" key="11">
    <source>
        <dbReference type="Proteomes" id="UP000619265"/>
    </source>
</evidence>
<comment type="subcellular location">
    <subcellularLocation>
        <location evidence="1">Membrane</location>
        <topology evidence="1">Single-pass membrane protein</topology>
    </subcellularLocation>
</comment>
<evidence type="ECO:0000256" key="1">
    <source>
        <dbReference type="ARBA" id="ARBA00004167"/>
    </source>
</evidence>
<keyword evidence="6" id="KW-1133">Transmembrane helix</keyword>
<dbReference type="Gene3D" id="2.60.120.430">
    <property type="entry name" value="Galactose-binding lectin"/>
    <property type="match status" value="1"/>
</dbReference>
<dbReference type="InterPro" id="IPR032675">
    <property type="entry name" value="LRR_dom_sf"/>
</dbReference>
<dbReference type="SUPFAM" id="SSF52058">
    <property type="entry name" value="L domain-like"/>
    <property type="match status" value="1"/>
</dbReference>
<dbReference type="InterPro" id="IPR001611">
    <property type="entry name" value="Leu-rich_rpt"/>
</dbReference>
<keyword evidence="7" id="KW-0472">Membrane</keyword>
<dbReference type="AlphaFoldDB" id="A0A833WD25"/>
<evidence type="ECO:0000313" key="10">
    <source>
        <dbReference type="EMBL" id="KAF5444383.1"/>
    </source>
</evidence>
<feature type="non-terminal residue" evidence="10">
    <location>
        <position position="1"/>
    </location>
</feature>
<keyword evidence="5" id="KW-0677">Repeat</keyword>
<evidence type="ECO:0000256" key="6">
    <source>
        <dbReference type="ARBA" id="ARBA00022989"/>
    </source>
</evidence>
<accession>A0A833WD25</accession>
<comment type="caution">
    <text evidence="10">The sequence shown here is derived from an EMBL/GenBank/DDBJ whole genome shotgun (WGS) entry which is preliminary data.</text>
</comment>
<dbReference type="FunFam" id="3.80.10.10:FF:000129">
    <property type="entry name" value="Leucine-rich repeat receptor-like kinase"/>
    <property type="match status" value="1"/>
</dbReference>
<reference evidence="10" key="1">
    <citation type="submission" date="2015-10" db="EMBL/GenBank/DDBJ databases">
        <authorList>
            <person name="Martinez-Garcia P.J."/>
            <person name="Crepeau M.W."/>
            <person name="Puiu D."/>
            <person name="Gonzalez-Ibeas D."/>
            <person name="Whalen J."/>
            <person name="Stevens K."/>
            <person name="Paul R."/>
            <person name="Butterfield T."/>
            <person name="Britton M."/>
            <person name="Reagan R."/>
            <person name="Chakraborty S."/>
            <person name="Walawage S.L."/>
            <person name="Vasquez-Gross H.A."/>
            <person name="Cardeno C."/>
            <person name="Famula R."/>
            <person name="Pratt K."/>
            <person name="Kuruganti S."/>
            <person name="Aradhya M.K."/>
            <person name="Leslie C.A."/>
            <person name="Dandekar A.M."/>
            <person name="Salzberg S.L."/>
            <person name="Wegrzyn J.L."/>
            <person name="Langley C.H."/>
            <person name="Neale D.B."/>
        </authorList>
    </citation>
    <scope>NUCLEOTIDE SEQUENCE</scope>
    <source>
        <tissue evidence="10">Leaves</tissue>
    </source>
</reference>
<dbReference type="Proteomes" id="UP000619265">
    <property type="component" value="Unassembled WGS sequence"/>
</dbReference>
<dbReference type="Gene3D" id="3.80.10.10">
    <property type="entry name" value="Ribonuclease Inhibitor"/>
    <property type="match status" value="1"/>
</dbReference>
<gene>
    <name evidence="10" type="ORF">F2P56_036865</name>
</gene>
<evidence type="ECO:0000256" key="4">
    <source>
        <dbReference type="ARBA" id="ARBA00022729"/>
    </source>
</evidence>
<dbReference type="Pfam" id="PF12819">
    <property type="entry name" value="Malectin_like"/>
    <property type="match status" value="1"/>
</dbReference>
<feature type="domain" description="Malectin-like" evidence="9">
    <location>
        <begin position="54"/>
        <end position="380"/>
    </location>
</feature>
<keyword evidence="3" id="KW-0812">Transmembrane</keyword>
<keyword evidence="2" id="KW-0433">Leucine-rich repeat</keyword>
<evidence type="ECO:0000256" key="7">
    <source>
        <dbReference type="ARBA" id="ARBA00023136"/>
    </source>
</evidence>
<reference evidence="10" key="2">
    <citation type="submission" date="2020-03" db="EMBL/GenBank/DDBJ databases">
        <title>Walnut 2.0.</title>
        <authorList>
            <person name="Marrano A."/>
            <person name="Britton M."/>
            <person name="Zimin A.V."/>
            <person name="Zaini P.A."/>
            <person name="Workman R."/>
            <person name="Puiu D."/>
            <person name="Bianco L."/>
            <person name="Allen B.J."/>
            <person name="Troggio M."/>
            <person name="Leslie C.A."/>
            <person name="Timp W."/>
            <person name="Dendekar A."/>
            <person name="Salzberg S.L."/>
            <person name="Neale D.B."/>
        </authorList>
    </citation>
    <scope>NUCLEOTIDE SEQUENCE</scope>
    <source>
        <tissue evidence="10">Leaves</tissue>
    </source>
</reference>
<sequence>IIQKLPGLHSFLGAINTQNMKLSVFLLWLVSIPLLVHSIPVPDIRVPDIRGYLLNCGTAGSSGEVTSGSLKYITDEGFISVGNITTLKTPDGLLPVLSTLRYFPDTSARKYCYVIPVTKGGKYLLRTTYYYGGFDGGKEPPVFDQIVDGTKWSTVNTTEDYANGLSSYYEVVVMAMGKTLSVCLARNQKTVSSPFISALELEYLEDSMYNTTDFSKYALITVARSTFGSDKDDMISYPDDEFNRLWQPFNDGINPVVISHSNVTSSDFWNLPPAKAFQTSITTSRGKELQIQWPPLALPSTSYYISLYFQDNRNPSPYSWRVFNVSLNGRIFYTDLNVTASGVTVYATQWPLSGQTKIVLTPATGIPVGPVISAGELFQILPLGGRTISRDVMAMDEFARNLDSPPSDWRGDPCLPRENSWTGVACSKGQFARIVTLNLTNAGLSGSLPSSISKLTGLAHLWLGGNKLSGTIPEMGSLKVLQTLHLENNKLEGQIPQSLGQLAKLHEIFVQNNNLDGKIPPSLQKRKDINIRL</sequence>
<evidence type="ECO:0000256" key="3">
    <source>
        <dbReference type="ARBA" id="ARBA00022692"/>
    </source>
</evidence>
<dbReference type="PANTHER" id="PTHR45631:SF45">
    <property type="entry name" value="LEUCINE-RICH REPEAT (LRR) FAMILY PROTEIN"/>
    <property type="match status" value="1"/>
</dbReference>
<dbReference type="Pfam" id="PF00560">
    <property type="entry name" value="LRR_1"/>
    <property type="match status" value="2"/>
</dbReference>
<organism evidence="10 11">
    <name type="scientific">Juglans regia</name>
    <name type="common">English walnut</name>
    <dbReference type="NCBI Taxonomy" id="51240"/>
    <lineage>
        <taxon>Eukaryota</taxon>
        <taxon>Viridiplantae</taxon>
        <taxon>Streptophyta</taxon>
        <taxon>Embryophyta</taxon>
        <taxon>Tracheophyta</taxon>
        <taxon>Spermatophyta</taxon>
        <taxon>Magnoliopsida</taxon>
        <taxon>eudicotyledons</taxon>
        <taxon>Gunneridae</taxon>
        <taxon>Pentapetalae</taxon>
        <taxon>rosids</taxon>
        <taxon>fabids</taxon>
        <taxon>Fagales</taxon>
        <taxon>Juglandaceae</taxon>
        <taxon>Juglans</taxon>
    </lineage>
</organism>
<evidence type="ECO:0000256" key="8">
    <source>
        <dbReference type="SAM" id="SignalP"/>
    </source>
</evidence>
<dbReference type="InterPro" id="IPR024788">
    <property type="entry name" value="Malectin-like_Carb-bd_dom"/>
</dbReference>
<dbReference type="GO" id="GO:0016020">
    <property type="term" value="C:membrane"/>
    <property type="evidence" value="ECO:0007669"/>
    <property type="project" value="UniProtKB-SubCell"/>
</dbReference>
<proteinExistence type="predicted"/>
<dbReference type="EMBL" id="LIHL02000016">
    <property type="protein sequence ID" value="KAF5444383.1"/>
    <property type="molecule type" value="Genomic_DNA"/>
</dbReference>
<protein>
    <recommendedName>
        <fullName evidence="9">Malectin-like domain-containing protein</fullName>
    </recommendedName>
</protein>
<evidence type="ECO:0000259" key="9">
    <source>
        <dbReference type="Pfam" id="PF12819"/>
    </source>
</evidence>
<name>A0A833WD25_JUGRE</name>
<dbReference type="PANTHER" id="PTHR45631">
    <property type="entry name" value="OS07G0107800 PROTEIN-RELATED"/>
    <property type="match status" value="1"/>
</dbReference>
<evidence type="ECO:0000256" key="2">
    <source>
        <dbReference type="ARBA" id="ARBA00022614"/>
    </source>
</evidence>
<keyword evidence="4 8" id="KW-0732">Signal</keyword>